<organism evidence="1 2">
    <name type="scientific">Fusarium falciforme</name>
    <dbReference type="NCBI Taxonomy" id="195108"/>
    <lineage>
        <taxon>Eukaryota</taxon>
        <taxon>Fungi</taxon>
        <taxon>Dikarya</taxon>
        <taxon>Ascomycota</taxon>
        <taxon>Pezizomycotina</taxon>
        <taxon>Sordariomycetes</taxon>
        <taxon>Hypocreomycetidae</taxon>
        <taxon>Hypocreales</taxon>
        <taxon>Nectriaceae</taxon>
        <taxon>Fusarium</taxon>
        <taxon>Fusarium solani species complex</taxon>
    </lineage>
</organism>
<accession>A0A9W8QS53</accession>
<reference evidence="1" key="1">
    <citation type="submission" date="2022-09" db="EMBL/GenBank/DDBJ databases">
        <title>Fusarium specimens isolated from Avocado Roots.</title>
        <authorList>
            <person name="Stajich J."/>
            <person name="Roper C."/>
            <person name="Heimlech-Rivalta G."/>
        </authorList>
    </citation>
    <scope>NUCLEOTIDE SEQUENCE</scope>
    <source>
        <strain evidence="1">A02</strain>
    </source>
</reference>
<keyword evidence="2" id="KW-1185">Reference proteome</keyword>
<name>A0A9W8QS53_9HYPO</name>
<evidence type="ECO:0000313" key="2">
    <source>
        <dbReference type="Proteomes" id="UP001152087"/>
    </source>
</evidence>
<proteinExistence type="predicted"/>
<dbReference type="AlphaFoldDB" id="A0A9W8QS53"/>
<gene>
    <name evidence="1" type="ORF">NW755_014050</name>
</gene>
<dbReference type="Proteomes" id="UP001152087">
    <property type="component" value="Unassembled WGS sequence"/>
</dbReference>
<comment type="caution">
    <text evidence="1">The sequence shown here is derived from an EMBL/GenBank/DDBJ whole genome shotgun (WGS) entry which is preliminary data.</text>
</comment>
<protein>
    <submittedName>
        <fullName evidence="1">Uncharacterized protein</fullName>
    </submittedName>
</protein>
<dbReference type="EMBL" id="JAOQAV010000129">
    <property type="protein sequence ID" value="KAJ4177098.1"/>
    <property type="molecule type" value="Genomic_DNA"/>
</dbReference>
<sequence>MLLLPSQVLIGYHSLADRYYLLSQTARQAFQPSRTFLPSNIILKSRGLRGLTIPSTWCIHILIRRPLLRVLFINLTNNLL</sequence>
<evidence type="ECO:0000313" key="1">
    <source>
        <dbReference type="EMBL" id="KAJ4177098.1"/>
    </source>
</evidence>
<feature type="non-terminal residue" evidence="1">
    <location>
        <position position="80"/>
    </location>
</feature>